<evidence type="ECO:0000256" key="7">
    <source>
        <dbReference type="ARBA" id="ARBA00023186"/>
    </source>
</evidence>
<feature type="region of interest" description="Disordered" evidence="9">
    <location>
        <begin position="58"/>
        <end position="87"/>
    </location>
</feature>
<evidence type="ECO:0000256" key="8">
    <source>
        <dbReference type="PROSITE-ProRule" id="PRU00546"/>
    </source>
</evidence>
<evidence type="ECO:0000256" key="4">
    <source>
        <dbReference type="ARBA" id="ARBA00022771"/>
    </source>
</evidence>
<accession>A0ABW1AX21</accession>
<dbReference type="SMART" id="SM00271">
    <property type="entry name" value="DnaJ"/>
    <property type="match status" value="1"/>
</dbReference>
<keyword evidence="5 8" id="KW-0862">Zinc</keyword>
<feature type="domain" description="CR-type" evidence="11">
    <location>
        <begin position="101"/>
        <end position="175"/>
    </location>
</feature>
<evidence type="ECO:0000313" key="12">
    <source>
        <dbReference type="EMBL" id="MFC5771491.1"/>
    </source>
</evidence>
<dbReference type="InterPro" id="IPR036869">
    <property type="entry name" value="J_dom_sf"/>
</dbReference>
<evidence type="ECO:0000256" key="6">
    <source>
        <dbReference type="ARBA" id="ARBA00023016"/>
    </source>
</evidence>
<sequence length="342" mass="36734">MNDAYTLLGLHPGVAQKDIKRAFRRLAMQWHPDRNPDPAALEHFKALRAAYERLLASAESGPAAETGTDAPQDTHPAGGDASPGADRRQDLSLTIEEAWLGCEKPVKIAREAECATCGGSGEEALAHTQLCKDCHGSGRVRVGGNLERCKVCAGRGYRTQRTCTDCEGSGRTQAWRTLAVKVPPGLLGGDELRIAGAGEPSPHPDGASGDLRLRVLIAAHDLYRLEGRDLRVSRPVGALRMLAGGDIEVPVPGGSVRLHVEAGKAAPRELRVDGAGFPAGRGQPAGALIVELRPVAPEACDKHQRQVLEELDAELSRKAKRHYPELAEWETNWLPSRQPGRT</sequence>
<dbReference type="InterPro" id="IPR001623">
    <property type="entry name" value="DnaJ_domain"/>
</dbReference>
<dbReference type="PANTHER" id="PTHR43096">
    <property type="entry name" value="DNAJ HOMOLOG 1, MITOCHONDRIAL-RELATED"/>
    <property type="match status" value="1"/>
</dbReference>
<dbReference type="EMBL" id="JBHSOG010000094">
    <property type="protein sequence ID" value="MFC5771491.1"/>
    <property type="molecule type" value="Genomic_DNA"/>
</dbReference>
<evidence type="ECO:0000259" key="11">
    <source>
        <dbReference type="PROSITE" id="PS51188"/>
    </source>
</evidence>
<comment type="caution">
    <text evidence="12">The sequence shown here is derived from an EMBL/GenBank/DDBJ whole genome shotgun (WGS) entry which is preliminary data.</text>
</comment>
<evidence type="ECO:0000259" key="10">
    <source>
        <dbReference type="PROSITE" id="PS50076"/>
    </source>
</evidence>
<dbReference type="Gene3D" id="2.10.230.10">
    <property type="entry name" value="Heat shock protein DnaJ, cysteine-rich domain"/>
    <property type="match status" value="1"/>
</dbReference>
<dbReference type="SUPFAM" id="SSF49493">
    <property type="entry name" value="HSP40/DnaJ peptide-binding domain"/>
    <property type="match status" value="2"/>
</dbReference>
<evidence type="ECO:0000256" key="9">
    <source>
        <dbReference type="SAM" id="MobiDB-lite"/>
    </source>
</evidence>
<dbReference type="InterPro" id="IPR008971">
    <property type="entry name" value="HSP40/DnaJ_pept-bd"/>
</dbReference>
<dbReference type="Gene3D" id="2.60.260.20">
    <property type="entry name" value="Urease metallochaperone UreE, N-terminal domain"/>
    <property type="match status" value="2"/>
</dbReference>
<dbReference type="SUPFAM" id="SSF57938">
    <property type="entry name" value="DnaJ/Hsp40 cysteine-rich domain"/>
    <property type="match status" value="1"/>
</dbReference>
<dbReference type="CDD" id="cd10719">
    <property type="entry name" value="DnaJ_zf"/>
    <property type="match status" value="1"/>
</dbReference>
<organism evidence="12 13">
    <name type="scientific">Thauera sinica</name>
    <dbReference type="NCBI Taxonomy" id="2665146"/>
    <lineage>
        <taxon>Bacteria</taxon>
        <taxon>Pseudomonadati</taxon>
        <taxon>Pseudomonadota</taxon>
        <taxon>Betaproteobacteria</taxon>
        <taxon>Rhodocyclales</taxon>
        <taxon>Zoogloeaceae</taxon>
        <taxon>Thauera</taxon>
    </lineage>
</organism>
<reference evidence="13" key="1">
    <citation type="journal article" date="2019" name="Int. J. Syst. Evol. Microbiol.">
        <title>The Global Catalogue of Microorganisms (GCM) 10K type strain sequencing project: providing services to taxonomists for standard genome sequencing and annotation.</title>
        <authorList>
            <consortium name="The Broad Institute Genomics Platform"/>
            <consortium name="The Broad Institute Genome Sequencing Center for Infectious Disease"/>
            <person name="Wu L."/>
            <person name="Ma J."/>
        </authorList>
    </citation>
    <scope>NUCLEOTIDE SEQUENCE [LARGE SCALE GENOMIC DNA]</scope>
    <source>
        <strain evidence="13">SHR3</strain>
    </source>
</reference>
<keyword evidence="2 8" id="KW-0479">Metal-binding</keyword>
<keyword evidence="4 8" id="KW-0863">Zinc-finger</keyword>
<dbReference type="SUPFAM" id="SSF46565">
    <property type="entry name" value="Chaperone J-domain"/>
    <property type="match status" value="1"/>
</dbReference>
<evidence type="ECO:0000256" key="5">
    <source>
        <dbReference type="ARBA" id="ARBA00022833"/>
    </source>
</evidence>
<evidence type="ECO:0000256" key="2">
    <source>
        <dbReference type="ARBA" id="ARBA00022723"/>
    </source>
</evidence>
<keyword evidence="6" id="KW-0346">Stress response</keyword>
<feature type="domain" description="J" evidence="10">
    <location>
        <begin position="3"/>
        <end position="59"/>
    </location>
</feature>
<feature type="zinc finger region" description="CR-type" evidence="8">
    <location>
        <begin position="101"/>
        <end position="175"/>
    </location>
</feature>
<name>A0ABW1AX21_9RHOO</name>
<dbReference type="PROSITE" id="PS51188">
    <property type="entry name" value="ZF_CR"/>
    <property type="match status" value="1"/>
</dbReference>
<dbReference type="PROSITE" id="PS50076">
    <property type="entry name" value="DNAJ_2"/>
    <property type="match status" value="1"/>
</dbReference>
<dbReference type="InterPro" id="IPR036410">
    <property type="entry name" value="HSP_DnaJ_Cys-rich_dom_sf"/>
</dbReference>
<dbReference type="RefSeq" id="WP_096452401.1">
    <property type="nucleotide sequence ID" value="NZ_JBHSOG010000094.1"/>
</dbReference>
<dbReference type="Pfam" id="PF01556">
    <property type="entry name" value="DnaJ_C"/>
    <property type="match status" value="1"/>
</dbReference>
<dbReference type="CDD" id="cd10747">
    <property type="entry name" value="DnaJ_C"/>
    <property type="match status" value="1"/>
</dbReference>
<dbReference type="Gene3D" id="1.10.287.110">
    <property type="entry name" value="DnaJ domain"/>
    <property type="match status" value="1"/>
</dbReference>
<protein>
    <submittedName>
        <fullName evidence="12">DnaJ C-terminal domain-containing protein</fullName>
    </submittedName>
</protein>
<evidence type="ECO:0000313" key="13">
    <source>
        <dbReference type="Proteomes" id="UP001595974"/>
    </source>
</evidence>
<evidence type="ECO:0000256" key="3">
    <source>
        <dbReference type="ARBA" id="ARBA00022737"/>
    </source>
</evidence>
<gene>
    <name evidence="12" type="ORF">ACFPTN_19100</name>
</gene>
<dbReference type="InterPro" id="IPR001305">
    <property type="entry name" value="HSP_DnaJ_Cys-rich_dom"/>
</dbReference>
<proteinExistence type="predicted"/>
<keyword evidence="3" id="KW-0677">Repeat</keyword>
<dbReference type="InterPro" id="IPR002939">
    <property type="entry name" value="DnaJ_C"/>
</dbReference>
<dbReference type="PANTHER" id="PTHR43096:SF52">
    <property type="entry name" value="DNAJ HOMOLOG 1, MITOCHONDRIAL-RELATED"/>
    <property type="match status" value="1"/>
</dbReference>
<dbReference type="Pfam" id="PF00226">
    <property type="entry name" value="DnaJ"/>
    <property type="match status" value="1"/>
</dbReference>
<dbReference type="Proteomes" id="UP001595974">
    <property type="component" value="Unassembled WGS sequence"/>
</dbReference>
<dbReference type="PRINTS" id="PR00625">
    <property type="entry name" value="JDOMAIN"/>
</dbReference>
<evidence type="ECO:0000256" key="1">
    <source>
        <dbReference type="ARBA" id="ARBA00022705"/>
    </source>
</evidence>
<keyword evidence="7" id="KW-0143">Chaperone</keyword>
<keyword evidence="1" id="KW-0235">DNA replication</keyword>
<keyword evidence="13" id="KW-1185">Reference proteome</keyword>
<dbReference type="CDD" id="cd06257">
    <property type="entry name" value="DnaJ"/>
    <property type="match status" value="1"/>
</dbReference>